<proteinExistence type="predicted"/>
<dbReference type="PANTHER" id="PTHR22916:SF51">
    <property type="entry name" value="GLYCOSYLTRANSFERASE EPSH-RELATED"/>
    <property type="match status" value="1"/>
</dbReference>
<evidence type="ECO:0000313" key="6">
    <source>
        <dbReference type="Proteomes" id="UP000468413"/>
    </source>
</evidence>
<dbReference type="Gene3D" id="3.90.550.10">
    <property type="entry name" value="Spore Coat Polysaccharide Biosynthesis Protein SpsA, Chain A"/>
    <property type="match status" value="1"/>
</dbReference>
<dbReference type="InterPro" id="IPR001173">
    <property type="entry name" value="Glyco_trans_2-like"/>
</dbReference>
<dbReference type="Pfam" id="PF00535">
    <property type="entry name" value="Glycos_transf_2"/>
    <property type="match status" value="1"/>
</dbReference>
<dbReference type="GO" id="GO:0016757">
    <property type="term" value="F:glycosyltransferase activity"/>
    <property type="evidence" value="ECO:0007669"/>
    <property type="project" value="UniProtKB-KW"/>
</dbReference>
<accession>A0A6I1G9D2</accession>
<dbReference type="RefSeq" id="WP_152209773.1">
    <property type="nucleotide sequence ID" value="NZ_WBVS01000005.1"/>
</dbReference>
<dbReference type="SUPFAM" id="SSF53448">
    <property type="entry name" value="Nucleotide-diphospho-sugar transferases"/>
    <property type="match status" value="1"/>
</dbReference>
<dbReference type="AlphaFoldDB" id="A0A6I1G9D2"/>
<name>A0A6I1G9D2_9BIFI</name>
<evidence type="ECO:0000256" key="1">
    <source>
        <dbReference type="ARBA" id="ARBA00022676"/>
    </source>
</evidence>
<reference evidence="5 6" key="1">
    <citation type="submission" date="2019-09" db="EMBL/GenBank/DDBJ databases">
        <title>Characterization of the phylogenetic diversity of two novel species belonging to the genus Bifidobacterium: Bifidobacterium cebidarum sp. nov. and Bifidobacterium leontopitheci sp. nov.</title>
        <authorList>
            <person name="Lugli G.A."/>
            <person name="Duranti S."/>
            <person name="Milani C."/>
            <person name="Turroni F."/>
            <person name="Ventura M."/>
        </authorList>
    </citation>
    <scope>NUCLEOTIDE SEQUENCE [LARGE SCALE GENOMIC DNA]</scope>
    <source>
        <strain evidence="5 6">LMG 31469</strain>
    </source>
</reference>
<keyword evidence="2 5" id="KW-0808">Transferase</keyword>
<sequence length="343" mass="39310">MQEKSSIAPDTGNEESHSPLVTVIVPVYNVEQYVEQCLDSISSQTYRNLEIIVIDDGSTDESGRICDEFASRDSRATVIHEDNCGLSGARNNGIRLSHGEWISFIDSDDYLSPIYIETLISTALQTKSPIARVPFGKPFTDGQTCTLTNSIKEVPSPTVLSSQQMQKDLLYQQYDTAMQWGVYERWTLGDDPFPLGLYYEDLATLYRAIHRISQVAMVECREIYAYRMRSDSQIRQSFRPVKAQSALKVSEQLENEICNWYPELAAAAASRCFSVNRMVFAQIPIQEKQTRNIIWQRLKRYRSTVLIDHEARTRERIAAFITLLGIWPFTWFCSVCRHIGLMR</sequence>
<dbReference type="InterPro" id="IPR029044">
    <property type="entry name" value="Nucleotide-diphossugar_trans"/>
</dbReference>
<keyword evidence="3" id="KW-1133">Transmembrane helix</keyword>
<feature type="transmembrane region" description="Helical" evidence="3">
    <location>
        <begin position="317"/>
        <end position="336"/>
    </location>
</feature>
<dbReference type="CDD" id="cd00761">
    <property type="entry name" value="Glyco_tranf_GTA_type"/>
    <property type="match status" value="1"/>
</dbReference>
<organism evidence="5 6">
    <name type="scientific">Bifidobacterium cebidarum</name>
    <dbReference type="NCBI Taxonomy" id="2650773"/>
    <lineage>
        <taxon>Bacteria</taxon>
        <taxon>Bacillati</taxon>
        <taxon>Actinomycetota</taxon>
        <taxon>Actinomycetes</taxon>
        <taxon>Bifidobacteriales</taxon>
        <taxon>Bifidobacteriaceae</taxon>
        <taxon>Bifidobacterium</taxon>
    </lineage>
</organism>
<evidence type="ECO:0000313" key="5">
    <source>
        <dbReference type="EMBL" id="KAB7788130.1"/>
    </source>
</evidence>
<evidence type="ECO:0000259" key="4">
    <source>
        <dbReference type="Pfam" id="PF00535"/>
    </source>
</evidence>
<dbReference type="EMBL" id="WBVS01000005">
    <property type="protein sequence ID" value="KAB7788130.1"/>
    <property type="molecule type" value="Genomic_DNA"/>
</dbReference>
<dbReference type="PANTHER" id="PTHR22916">
    <property type="entry name" value="GLYCOSYLTRANSFERASE"/>
    <property type="match status" value="1"/>
</dbReference>
<keyword evidence="3" id="KW-0812">Transmembrane</keyword>
<feature type="domain" description="Glycosyltransferase 2-like" evidence="4">
    <location>
        <begin position="22"/>
        <end position="128"/>
    </location>
</feature>
<dbReference type="Proteomes" id="UP000468413">
    <property type="component" value="Unassembled WGS sequence"/>
</dbReference>
<keyword evidence="3" id="KW-0472">Membrane</keyword>
<evidence type="ECO:0000256" key="2">
    <source>
        <dbReference type="ARBA" id="ARBA00022679"/>
    </source>
</evidence>
<evidence type="ECO:0000256" key="3">
    <source>
        <dbReference type="SAM" id="Phobius"/>
    </source>
</evidence>
<keyword evidence="6" id="KW-1185">Reference proteome</keyword>
<protein>
    <submittedName>
        <fullName evidence="5">Glycosyl transferase family 2</fullName>
    </submittedName>
</protein>
<gene>
    <name evidence="5" type="ORF">F7D08_1167</name>
</gene>
<keyword evidence="1" id="KW-0328">Glycosyltransferase</keyword>
<comment type="caution">
    <text evidence="5">The sequence shown here is derived from an EMBL/GenBank/DDBJ whole genome shotgun (WGS) entry which is preliminary data.</text>
</comment>